<dbReference type="InterPro" id="IPR013520">
    <property type="entry name" value="Ribonucl_H"/>
</dbReference>
<dbReference type="Pfam" id="PF00929">
    <property type="entry name" value="RNase_T"/>
    <property type="match status" value="1"/>
</dbReference>
<sequence>MTFTAIDFELATAAYNSVCAVGIVKVEEGKIVDEYHALVQPPQNRYMWQTTRVHGIKAKDTASAPTFIEVFSTIQSYLTPHHMVAHNEKFDREVLMQTMNFYGLDYRKLQLPKMWDCTSKIYRAKGFQKTKLSICCSIMGIDLQHHDPLSDARACAQLYMMSDKVTPALVERHFPKEEVLINKHS</sequence>
<name>A0A1I6U6X8_9SPHI</name>
<dbReference type="Proteomes" id="UP000198785">
    <property type="component" value="Unassembled WGS sequence"/>
</dbReference>
<dbReference type="AlphaFoldDB" id="A0A1I6U6X8"/>
<feature type="domain" description="Exonuclease" evidence="1">
    <location>
        <begin position="2"/>
        <end position="168"/>
    </location>
</feature>
<dbReference type="GO" id="GO:0003676">
    <property type="term" value="F:nucleic acid binding"/>
    <property type="evidence" value="ECO:0007669"/>
    <property type="project" value="InterPro"/>
</dbReference>
<gene>
    <name evidence="2" type="ORF">SAMN05660206_10826</name>
</gene>
<dbReference type="RefSeq" id="WP_093366195.1">
    <property type="nucleotide sequence ID" value="NZ_FOZZ01000008.1"/>
</dbReference>
<proteinExistence type="predicted"/>
<dbReference type="OrthoDB" id="9803913at2"/>
<dbReference type="GO" id="GO:0005829">
    <property type="term" value="C:cytosol"/>
    <property type="evidence" value="ECO:0007669"/>
    <property type="project" value="TreeGrafter"/>
</dbReference>
<keyword evidence="3" id="KW-1185">Reference proteome</keyword>
<dbReference type="EMBL" id="FOZZ01000008">
    <property type="protein sequence ID" value="SFS97175.1"/>
    <property type="molecule type" value="Genomic_DNA"/>
</dbReference>
<dbReference type="PANTHER" id="PTHR30231">
    <property type="entry name" value="DNA POLYMERASE III SUBUNIT EPSILON"/>
    <property type="match status" value="1"/>
</dbReference>
<dbReference type="GO" id="GO:0008408">
    <property type="term" value="F:3'-5' exonuclease activity"/>
    <property type="evidence" value="ECO:0007669"/>
    <property type="project" value="TreeGrafter"/>
</dbReference>
<dbReference type="GO" id="GO:0006259">
    <property type="term" value="P:DNA metabolic process"/>
    <property type="evidence" value="ECO:0007669"/>
    <property type="project" value="UniProtKB-ARBA"/>
</dbReference>
<organism evidence="2 3">
    <name type="scientific">Sphingobacterium wenxiniae</name>
    <dbReference type="NCBI Taxonomy" id="683125"/>
    <lineage>
        <taxon>Bacteria</taxon>
        <taxon>Pseudomonadati</taxon>
        <taxon>Bacteroidota</taxon>
        <taxon>Sphingobacteriia</taxon>
        <taxon>Sphingobacteriales</taxon>
        <taxon>Sphingobacteriaceae</taxon>
        <taxon>Sphingobacterium</taxon>
    </lineage>
</organism>
<dbReference type="STRING" id="683125.SAMN05660206_10826"/>
<dbReference type="CDD" id="cd06130">
    <property type="entry name" value="DNA_pol_III_epsilon_like"/>
    <property type="match status" value="1"/>
</dbReference>
<protein>
    <submittedName>
        <fullName evidence="2">DNA polymerase-3 subunit epsilon</fullName>
    </submittedName>
</protein>
<dbReference type="InterPro" id="IPR012337">
    <property type="entry name" value="RNaseH-like_sf"/>
</dbReference>
<evidence type="ECO:0000313" key="2">
    <source>
        <dbReference type="EMBL" id="SFS97175.1"/>
    </source>
</evidence>
<accession>A0A1I6U6X8</accession>
<dbReference type="PANTHER" id="PTHR30231:SF42">
    <property type="entry name" value="EXONUCLEASE"/>
    <property type="match status" value="1"/>
</dbReference>
<dbReference type="Gene3D" id="3.30.420.10">
    <property type="entry name" value="Ribonuclease H-like superfamily/Ribonuclease H"/>
    <property type="match status" value="1"/>
</dbReference>
<dbReference type="SUPFAM" id="SSF53098">
    <property type="entry name" value="Ribonuclease H-like"/>
    <property type="match status" value="1"/>
</dbReference>
<reference evidence="2 3" key="1">
    <citation type="submission" date="2016-10" db="EMBL/GenBank/DDBJ databases">
        <authorList>
            <person name="de Groot N.N."/>
        </authorList>
    </citation>
    <scope>NUCLEOTIDE SEQUENCE [LARGE SCALE GENOMIC DNA]</scope>
    <source>
        <strain evidence="2 3">DSM 22789</strain>
    </source>
</reference>
<evidence type="ECO:0000259" key="1">
    <source>
        <dbReference type="SMART" id="SM00479"/>
    </source>
</evidence>
<evidence type="ECO:0000313" key="3">
    <source>
        <dbReference type="Proteomes" id="UP000198785"/>
    </source>
</evidence>
<dbReference type="SMART" id="SM00479">
    <property type="entry name" value="EXOIII"/>
    <property type="match status" value="1"/>
</dbReference>
<dbReference type="InterPro" id="IPR036397">
    <property type="entry name" value="RNaseH_sf"/>
</dbReference>